<dbReference type="STRING" id="351160.RCIA151"/>
<evidence type="ECO:0000313" key="1">
    <source>
        <dbReference type="EMBL" id="CAJ37128.1"/>
    </source>
</evidence>
<dbReference type="KEGG" id="rci:RCIA151"/>
<evidence type="ECO:0000313" key="2">
    <source>
        <dbReference type="Proteomes" id="UP000000663"/>
    </source>
</evidence>
<protein>
    <submittedName>
        <fullName evidence="1">Uncharacterized protein</fullName>
    </submittedName>
</protein>
<dbReference type="EMBL" id="AM114193">
    <property type="protein sequence ID" value="CAJ37128.1"/>
    <property type="molecule type" value="Genomic_DNA"/>
</dbReference>
<gene>
    <name evidence="1" type="ORF">RCIA151</name>
</gene>
<keyword evidence="2" id="KW-1185">Reference proteome</keyword>
<organism evidence="1 2">
    <name type="scientific">Methanocella arvoryzae (strain DSM 22066 / NBRC 105507 / MRE50)</name>
    <dbReference type="NCBI Taxonomy" id="351160"/>
    <lineage>
        <taxon>Archaea</taxon>
        <taxon>Methanobacteriati</taxon>
        <taxon>Methanobacteriota</taxon>
        <taxon>Stenosarchaea group</taxon>
        <taxon>Methanomicrobia</taxon>
        <taxon>Methanocellales</taxon>
        <taxon>Methanocellaceae</taxon>
        <taxon>Methanocella</taxon>
    </lineage>
</organism>
<accession>Q0W3B5</accession>
<reference evidence="1 2" key="1">
    <citation type="journal article" date="2006" name="Science">
        <title>Genome of rice cluster I archaea -- the key methane producers in the rice rhizosphere.</title>
        <authorList>
            <person name="Erkel C."/>
            <person name="Kube M."/>
            <person name="Reinhardt R."/>
            <person name="Liesack W."/>
        </authorList>
    </citation>
    <scope>NUCLEOTIDE SEQUENCE [LARGE SCALE GENOMIC DNA]</scope>
    <source>
        <strain evidence="2">DSM 22066 / NBRC 105507 / MRE50</strain>
    </source>
</reference>
<sequence>MPPKPPCCPACAHVHYKVRGWGVPGGPGDFSSWEVREVRRSGRRKVSARRVWEGKPAVGNRLENACGCRRSTGEYPGKGTVQNVLAKSQVMIGALIRHK</sequence>
<dbReference type="Proteomes" id="UP000000663">
    <property type="component" value="Chromosome"/>
</dbReference>
<proteinExistence type="predicted"/>
<name>Q0W3B5_METAR</name>
<dbReference type="AlphaFoldDB" id="Q0W3B5"/>